<feature type="transmembrane region" description="Helical" evidence="1">
    <location>
        <begin position="79"/>
        <end position="97"/>
    </location>
</feature>
<accession>A0A6M4AVD4</accession>
<evidence type="ECO:0000313" key="2">
    <source>
        <dbReference type="EMBL" id="QJQ32262.1"/>
    </source>
</evidence>
<keyword evidence="1" id="KW-0472">Membrane</keyword>
<feature type="transmembrane region" description="Helical" evidence="1">
    <location>
        <begin position="7"/>
        <end position="24"/>
    </location>
</feature>
<keyword evidence="3" id="KW-1185">Reference proteome</keyword>
<dbReference type="RefSeq" id="WP_169945326.1">
    <property type="nucleotide sequence ID" value="NZ_CP053015.1"/>
</dbReference>
<protein>
    <submittedName>
        <fullName evidence="2">Uncharacterized protein</fullName>
    </submittedName>
</protein>
<keyword evidence="1" id="KW-0812">Transmembrane</keyword>
<proteinExistence type="predicted"/>
<feature type="transmembrane region" description="Helical" evidence="1">
    <location>
        <begin position="30"/>
        <end position="47"/>
    </location>
</feature>
<dbReference type="Proteomes" id="UP000503018">
    <property type="component" value="Chromosome"/>
</dbReference>
<sequence>MSWHASGALLTFAGLQIWGVLLLIDGALGRLLPFAALAVLLLVAVPFSRRIEKRWHHFANTALPCSGLLLRFRKDRSRLWRLAVLVPVLWLGAFAMVTRTLMV</sequence>
<evidence type="ECO:0000313" key="3">
    <source>
        <dbReference type="Proteomes" id="UP000503018"/>
    </source>
</evidence>
<reference evidence="2 3" key="1">
    <citation type="submission" date="2020-01" db="EMBL/GenBank/DDBJ databases">
        <title>Sphingomonas sp. strain CSW-10.</title>
        <authorList>
            <person name="Chen W.-M."/>
        </authorList>
    </citation>
    <scope>NUCLEOTIDE SEQUENCE [LARGE SCALE GENOMIC DNA]</scope>
    <source>
        <strain evidence="2 3">CSW-10</strain>
    </source>
</reference>
<dbReference type="KEGG" id="slan:GV829_07180"/>
<evidence type="ECO:0000256" key="1">
    <source>
        <dbReference type="SAM" id="Phobius"/>
    </source>
</evidence>
<dbReference type="AlphaFoldDB" id="A0A6M4AVD4"/>
<organism evidence="2 3">
    <name type="scientific">Sphingomonas lacunae</name>
    <dbReference type="NCBI Taxonomy" id="2698828"/>
    <lineage>
        <taxon>Bacteria</taxon>
        <taxon>Pseudomonadati</taxon>
        <taxon>Pseudomonadota</taxon>
        <taxon>Alphaproteobacteria</taxon>
        <taxon>Sphingomonadales</taxon>
        <taxon>Sphingomonadaceae</taxon>
        <taxon>Sphingomonas</taxon>
    </lineage>
</organism>
<keyword evidence="1" id="KW-1133">Transmembrane helix</keyword>
<gene>
    <name evidence="2" type="ORF">GV829_07180</name>
</gene>
<dbReference type="EMBL" id="CP053015">
    <property type="protein sequence ID" value="QJQ32262.1"/>
    <property type="molecule type" value="Genomic_DNA"/>
</dbReference>
<name>A0A6M4AVD4_9SPHN</name>